<accession>A0A0G0KF68</accession>
<proteinExistence type="predicted"/>
<evidence type="ECO:0000313" key="1">
    <source>
        <dbReference type="EMBL" id="KKQ74120.1"/>
    </source>
</evidence>
<gene>
    <name evidence="1" type="ORF">US96_C0040G0012</name>
</gene>
<name>A0A0G0KF68_9BACT</name>
<organism evidence="1 2">
    <name type="scientific">Candidatus Woesebacteria bacterium GW2011_GWB1_38_5b</name>
    <dbReference type="NCBI Taxonomy" id="1618569"/>
    <lineage>
        <taxon>Bacteria</taxon>
        <taxon>Candidatus Woeseibacteriota</taxon>
    </lineage>
</organism>
<protein>
    <submittedName>
        <fullName evidence="1">Uncharacterized protein</fullName>
    </submittedName>
</protein>
<dbReference type="EMBL" id="LBUZ01000040">
    <property type="protein sequence ID" value="KKQ74120.1"/>
    <property type="molecule type" value="Genomic_DNA"/>
</dbReference>
<sequence length="110" mass="13149">MRKHFYEEVVETSSISLALADMDLTHEERKHLIELVEDNLHHAILDAVLSELSDKDKEEFLILYARQDDEKIWKLLRERVDNIEEKIKKTADDLKKELHRDIEESHKKSK</sequence>
<evidence type="ECO:0000313" key="2">
    <source>
        <dbReference type="Proteomes" id="UP000034181"/>
    </source>
</evidence>
<dbReference type="AlphaFoldDB" id="A0A0G0KF68"/>
<reference evidence="1 2" key="1">
    <citation type="journal article" date="2015" name="Nature">
        <title>rRNA introns, odd ribosomes, and small enigmatic genomes across a large radiation of phyla.</title>
        <authorList>
            <person name="Brown C.T."/>
            <person name="Hug L.A."/>
            <person name="Thomas B.C."/>
            <person name="Sharon I."/>
            <person name="Castelle C.J."/>
            <person name="Singh A."/>
            <person name="Wilkins M.J."/>
            <person name="Williams K.H."/>
            <person name="Banfield J.F."/>
        </authorList>
    </citation>
    <scope>NUCLEOTIDE SEQUENCE [LARGE SCALE GENOMIC DNA]</scope>
</reference>
<dbReference type="Proteomes" id="UP000034181">
    <property type="component" value="Unassembled WGS sequence"/>
</dbReference>
<comment type="caution">
    <text evidence="1">The sequence shown here is derived from an EMBL/GenBank/DDBJ whole genome shotgun (WGS) entry which is preliminary data.</text>
</comment>